<feature type="chain" id="PRO_5046184861" evidence="1">
    <location>
        <begin position="17"/>
        <end position="362"/>
    </location>
</feature>
<keyword evidence="1" id="KW-0732">Signal</keyword>
<feature type="signal peptide" evidence="1">
    <location>
        <begin position="1"/>
        <end position="16"/>
    </location>
</feature>
<evidence type="ECO:0000256" key="1">
    <source>
        <dbReference type="SAM" id="SignalP"/>
    </source>
</evidence>
<gene>
    <name evidence="2" type="ORF">K7432_016634</name>
</gene>
<proteinExistence type="predicted"/>
<reference evidence="2 3" key="1">
    <citation type="submission" date="2023-04" db="EMBL/GenBank/DDBJ databases">
        <title>Genome of Basidiobolus ranarum AG-B5.</title>
        <authorList>
            <person name="Stajich J.E."/>
            <person name="Carter-House D."/>
            <person name="Gryganskyi A."/>
        </authorList>
    </citation>
    <scope>NUCLEOTIDE SEQUENCE [LARGE SCALE GENOMIC DNA]</scope>
    <source>
        <strain evidence="2 3">AG-B5</strain>
    </source>
</reference>
<protein>
    <submittedName>
        <fullName evidence="2">Uncharacterized protein</fullName>
    </submittedName>
</protein>
<sequence>MYFVGLFLVSFPLTLAVYDSSYQINPLGISCVSWPDNSYAVTIDASKPSTPNIRESLLRIKDGQGNSLYDGSTLESFPTLLTLSNGNLAILTNSFGATDGYPTIQAKIIQKNGTVTRDTFDVYHGGYNAFTASAHTSGGFIVAWTGPDRKSFNVSRYENDGNILDSQSKTFPSPLVQIDVAAAVQGRYLVSWLERGSNTTDTVLTGAVTGVSDVNLDKSKLVIYRAKYDTGITTHGQIYTCTTQTNGDGVCIYSAFKFTSLNPPISTVDTTIQTFTVDGTLTESVPYTTKSQPTRVFTFTNGTYGLFSNSDKVLHFFTDQRVLNSTLTLATDGFCILSNSTILTISPANENRGWDTQIFTSP</sequence>
<evidence type="ECO:0000313" key="3">
    <source>
        <dbReference type="Proteomes" id="UP001479436"/>
    </source>
</evidence>
<comment type="caution">
    <text evidence="2">The sequence shown here is derived from an EMBL/GenBank/DDBJ whole genome shotgun (WGS) entry which is preliminary data.</text>
</comment>
<dbReference type="Proteomes" id="UP001479436">
    <property type="component" value="Unassembled WGS sequence"/>
</dbReference>
<organism evidence="2 3">
    <name type="scientific">Basidiobolus ranarum</name>
    <dbReference type="NCBI Taxonomy" id="34480"/>
    <lineage>
        <taxon>Eukaryota</taxon>
        <taxon>Fungi</taxon>
        <taxon>Fungi incertae sedis</taxon>
        <taxon>Zoopagomycota</taxon>
        <taxon>Entomophthoromycotina</taxon>
        <taxon>Basidiobolomycetes</taxon>
        <taxon>Basidiobolales</taxon>
        <taxon>Basidiobolaceae</taxon>
        <taxon>Basidiobolus</taxon>
    </lineage>
</organism>
<keyword evidence="3" id="KW-1185">Reference proteome</keyword>
<dbReference type="EMBL" id="JASJQH010002878">
    <property type="protein sequence ID" value="KAK9759883.1"/>
    <property type="molecule type" value="Genomic_DNA"/>
</dbReference>
<name>A0ABR2WEF2_9FUNG</name>
<evidence type="ECO:0000313" key="2">
    <source>
        <dbReference type="EMBL" id="KAK9759883.1"/>
    </source>
</evidence>
<accession>A0ABR2WEF2</accession>